<evidence type="ECO:0000313" key="3">
    <source>
        <dbReference type="Proteomes" id="UP000564573"/>
    </source>
</evidence>
<dbReference type="AlphaFoldDB" id="A0A839XDU6"/>
<dbReference type="SUPFAM" id="SSF101473">
    <property type="entry name" value="DhaL-like"/>
    <property type="match status" value="1"/>
</dbReference>
<dbReference type="GO" id="GO:0006071">
    <property type="term" value="P:glycerol metabolic process"/>
    <property type="evidence" value="ECO:0007669"/>
    <property type="project" value="InterPro"/>
</dbReference>
<dbReference type="EMBL" id="JACIBS010000001">
    <property type="protein sequence ID" value="MBB3661460.1"/>
    <property type="molecule type" value="Genomic_DNA"/>
</dbReference>
<organism evidence="2 3">
    <name type="scientific">Prauserella sediminis</name>
    <dbReference type="NCBI Taxonomy" id="577680"/>
    <lineage>
        <taxon>Bacteria</taxon>
        <taxon>Bacillati</taxon>
        <taxon>Actinomycetota</taxon>
        <taxon>Actinomycetes</taxon>
        <taxon>Pseudonocardiales</taxon>
        <taxon>Pseudonocardiaceae</taxon>
        <taxon>Prauserella</taxon>
        <taxon>Prauserella salsuginis group</taxon>
    </lineage>
</organism>
<dbReference type="InterPro" id="IPR036117">
    <property type="entry name" value="DhaL_dom_sf"/>
</dbReference>
<name>A0A839XDU6_9PSEU</name>
<dbReference type="SMART" id="SM01121">
    <property type="entry name" value="Dak1_2"/>
    <property type="match status" value="1"/>
</dbReference>
<dbReference type="InterPro" id="IPR050270">
    <property type="entry name" value="DegV_domain_contain"/>
</dbReference>
<dbReference type="Pfam" id="PF21645">
    <property type="entry name" value="FakA-like_M"/>
    <property type="match status" value="1"/>
</dbReference>
<proteinExistence type="predicted"/>
<dbReference type="PROSITE" id="PS51480">
    <property type="entry name" value="DHAL"/>
    <property type="match status" value="1"/>
</dbReference>
<dbReference type="Pfam" id="PF13684">
    <property type="entry name" value="FakA-like_C"/>
    <property type="match status" value="1"/>
</dbReference>
<dbReference type="InterPro" id="IPR033470">
    <property type="entry name" value="FakA-like_C"/>
</dbReference>
<dbReference type="PANTHER" id="PTHR33434">
    <property type="entry name" value="DEGV DOMAIN-CONTAINING PROTEIN DR_1986-RELATED"/>
    <property type="match status" value="1"/>
</dbReference>
<evidence type="ECO:0000259" key="1">
    <source>
        <dbReference type="PROSITE" id="PS51480"/>
    </source>
</evidence>
<dbReference type="SMART" id="SM01120">
    <property type="entry name" value="Dak2"/>
    <property type="match status" value="1"/>
</dbReference>
<comment type="caution">
    <text evidence="2">The sequence shown here is derived from an EMBL/GenBank/DDBJ whole genome shotgun (WGS) entry which is preliminary data.</text>
</comment>
<dbReference type="InterPro" id="IPR004007">
    <property type="entry name" value="DhaL_dom"/>
</dbReference>
<keyword evidence="3" id="KW-1185">Reference proteome</keyword>
<dbReference type="Gene3D" id="1.25.40.340">
    <property type="match status" value="1"/>
</dbReference>
<protein>
    <recommendedName>
        <fullName evidence="1">DhaL domain-containing protein</fullName>
    </recommendedName>
</protein>
<sequence>MHSLDAAAVRAWAGACVRSLEELRADINGINVYPVADSDTGSNLLHTVTAARAALEGRPEVAHAGEALRALAEGAVASARGNSGVILSQVLRGFAESAGDAAVLDGRGLAVALQHADARATGAVARPVAGTMLSVLHAVGIAVAGPDGGNPDDGGNLTAGGAAGDAARPHAAYGYGTHPHAAHSHAVQTRAHAVAADGAGTLEDVARTAARTAAEALAETPRQLAALAAAGVVDAGGRGLVAVLDALAAVVAGETAVAPDRPVAATAALPAPQAWEVMYLLSDLDPAAEDAALAALRRDLAELGDSVTVAGDGAGNHAVHVHCDDIGAALEAGLRHGRPHRVRVEPLMTPAPPESTAADRAVVAVLRGEGVAELVGAEGVPVLAVAAGAEPTTEELLGLIGETAAEHVTVVPGGVDLTAVAERAASHPVLAEREVVVVPCASPTQALAALAVHDPERRAGADVVAMAEAAAATRRGDIVIAGEDALTWVGQVRAGDVLGLVDGEVVRIGESGDVTEAAVEVLERMLAVGGELVTVLTGAGSPPDVEDVLSEHLRVGHPEVELVCYYGGQSDAVLLMGVE</sequence>
<dbReference type="Proteomes" id="UP000564573">
    <property type="component" value="Unassembled WGS sequence"/>
</dbReference>
<accession>A0A839XDU6</accession>
<dbReference type="GO" id="GO:0004371">
    <property type="term" value="F:glycerone kinase activity"/>
    <property type="evidence" value="ECO:0007669"/>
    <property type="project" value="InterPro"/>
</dbReference>
<dbReference type="PANTHER" id="PTHR33434:SF4">
    <property type="entry name" value="PHOSPHATASE PROTEIN"/>
    <property type="match status" value="1"/>
</dbReference>
<reference evidence="2 3" key="1">
    <citation type="submission" date="2020-08" db="EMBL/GenBank/DDBJ databases">
        <title>Sequencing the genomes of 1000 actinobacteria strains.</title>
        <authorList>
            <person name="Klenk H.-P."/>
        </authorList>
    </citation>
    <scope>NUCLEOTIDE SEQUENCE [LARGE SCALE GENOMIC DNA]</scope>
    <source>
        <strain evidence="2 3">DSM 45267</strain>
    </source>
</reference>
<evidence type="ECO:0000313" key="2">
    <source>
        <dbReference type="EMBL" id="MBB3661460.1"/>
    </source>
</evidence>
<gene>
    <name evidence="2" type="ORF">FB384_000364</name>
</gene>
<dbReference type="Pfam" id="PF02734">
    <property type="entry name" value="Dak2"/>
    <property type="match status" value="1"/>
</dbReference>
<feature type="domain" description="DhaL" evidence="1">
    <location>
        <begin position="7"/>
        <end position="249"/>
    </location>
</feature>
<dbReference type="RefSeq" id="WP_323985093.1">
    <property type="nucleotide sequence ID" value="NZ_JACIBS010000001.1"/>
</dbReference>
<dbReference type="InterPro" id="IPR048394">
    <property type="entry name" value="FakA-like_M"/>
</dbReference>